<dbReference type="AlphaFoldDB" id="A0A2C9UTL9"/>
<evidence type="ECO:0000313" key="1">
    <source>
        <dbReference type="EMBL" id="OAY34753.1"/>
    </source>
</evidence>
<name>A0A2C9UTL9_MANES</name>
<sequence>MVVVGFLQVAALDCSVESYFRGSDLCIGEFAYSHGNIVRFCKVLHRRLKTTFST</sequence>
<proteinExistence type="predicted"/>
<reference evidence="1" key="1">
    <citation type="submission" date="2016-02" db="EMBL/GenBank/DDBJ databases">
        <title>WGS assembly of Manihot esculenta.</title>
        <authorList>
            <person name="Bredeson J.V."/>
            <person name="Prochnik S.E."/>
            <person name="Lyons J.B."/>
            <person name="Schmutz J."/>
            <person name="Grimwood J."/>
            <person name="Vrebalov J."/>
            <person name="Bart R.S."/>
            <person name="Amuge T."/>
            <person name="Ferguson M.E."/>
            <person name="Green R."/>
            <person name="Putnam N."/>
            <person name="Stites J."/>
            <person name="Rounsley S."/>
            <person name="Rokhsar D.S."/>
        </authorList>
    </citation>
    <scope>NUCLEOTIDE SEQUENCE [LARGE SCALE GENOMIC DNA]</scope>
    <source>
        <tissue evidence="1">Leaf</tissue>
    </source>
</reference>
<accession>A0A2C9UTL9</accession>
<dbReference type="EMBL" id="CM004398">
    <property type="protein sequence ID" value="OAY34753.1"/>
    <property type="molecule type" value="Genomic_DNA"/>
</dbReference>
<organism evidence="1">
    <name type="scientific">Manihot esculenta</name>
    <name type="common">Cassava</name>
    <name type="synonym">Jatropha manihot</name>
    <dbReference type="NCBI Taxonomy" id="3983"/>
    <lineage>
        <taxon>Eukaryota</taxon>
        <taxon>Viridiplantae</taxon>
        <taxon>Streptophyta</taxon>
        <taxon>Embryophyta</taxon>
        <taxon>Tracheophyta</taxon>
        <taxon>Spermatophyta</taxon>
        <taxon>Magnoliopsida</taxon>
        <taxon>eudicotyledons</taxon>
        <taxon>Gunneridae</taxon>
        <taxon>Pentapetalae</taxon>
        <taxon>rosids</taxon>
        <taxon>fabids</taxon>
        <taxon>Malpighiales</taxon>
        <taxon>Euphorbiaceae</taxon>
        <taxon>Crotonoideae</taxon>
        <taxon>Manihoteae</taxon>
        <taxon>Manihot</taxon>
    </lineage>
</organism>
<gene>
    <name evidence="1" type="ORF">MANES_12G044600</name>
</gene>
<protein>
    <submittedName>
        <fullName evidence="1">Uncharacterized protein</fullName>
    </submittedName>
</protein>